<dbReference type="NCBIfam" id="NF008365">
    <property type="entry name" value="PRK11161.1"/>
    <property type="match status" value="1"/>
</dbReference>
<dbReference type="PRINTS" id="PR00034">
    <property type="entry name" value="HTHCRP"/>
</dbReference>
<comment type="caution">
    <text evidence="6">The sequence shown here is derived from an EMBL/GenBank/DDBJ whole genome shotgun (WGS) entry which is preliminary data.</text>
</comment>
<dbReference type="PANTHER" id="PTHR24567:SF75">
    <property type="entry name" value="FUMARATE AND NITRATE REDUCTION REGULATORY PROTEIN"/>
    <property type="match status" value="1"/>
</dbReference>
<dbReference type="Gene3D" id="2.60.120.10">
    <property type="entry name" value="Jelly Rolls"/>
    <property type="match status" value="1"/>
</dbReference>
<dbReference type="PANTHER" id="PTHR24567">
    <property type="entry name" value="CRP FAMILY TRANSCRIPTIONAL REGULATORY PROTEIN"/>
    <property type="match status" value="1"/>
</dbReference>
<evidence type="ECO:0000313" key="7">
    <source>
        <dbReference type="Proteomes" id="UP000313645"/>
    </source>
</evidence>
<dbReference type="InterPro" id="IPR018490">
    <property type="entry name" value="cNMP-bd_dom_sf"/>
</dbReference>
<feature type="domain" description="Cyclic nucleotide-binding" evidence="4">
    <location>
        <begin position="27"/>
        <end position="97"/>
    </location>
</feature>
<evidence type="ECO:0000256" key="1">
    <source>
        <dbReference type="ARBA" id="ARBA00023015"/>
    </source>
</evidence>
<keyword evidence="7" id="KW-1185">Reference proteome</keyword>
<keyword evidence="1" id="KW-0805">Transcription regulation</keyword>
<dbReference type="Gene3D" id="1.10.10.10">
    <property type="entry name" value="Winged helix-like DNA-binding domain superfamily/Winged helix DNA-binding domain"/>
    <property type="match status" value="1"/>
</dbReference>
<dbReference type="Pfam" id="PF13545">
    <property type="entry name" value="HTH_Crp_2"/>
    <property type="match status" value="1"/>
</dbReference>
<proteinExistence type="predicted"/>
<dbReference type="InterPro" id="IPR036390">
    <property type="entry name" value="WH_DNA-bd_sf"/>
</dbReference>
<dbReference type="RefSeq" id="WP_131481557.1">
    <property type="nucleotide sequence ID" value="NZ_SJDL01000012.1"/>
</dbReference>
<name>A0ABY1ZMW5_9GAMM</name>
<dbReference type="Pfam" id="PF00027">
    <property type="entry name" value="cNMP_binding"/>
    <property type="match status" value="1"/>
</dbReference>
<evidence type="ECO:0000256" key="2">
    <source>
        <dbReference type="ARBA" id="ARBA00023125"/>
    </source>
</evidence>
<dbReference type="PROSITE" id="PS51063">
    <property type="entry name" value="HTH_CRP_2"/>
    <property type="match status" value="1"/>
</dbReference>
<evidence type="ECO:0000259" key="4">
    <source>
        <dbReference type="PROSITE" id="PS50042"/>
    </source>
</evidence>
<sequence length="248" mass="27481">MGERISTARAAALKSSCQECSLSNLCLPLAVSSHDIDRLEDVVQQGQTIDRGKHVFRQNDPFRSCYAVRSGAVKTYIISDSGEEQITGFYLPGEIIGLDSMGPDGYSCSAKALDRSSFCEIPFNRLEELATRIPSLQHHFFQLMSQEIKNSHNLSLLLSKNSAEERIATLLLSLSTRFSRRRLSSTELILPMPRHDIANYLGLAVETVSRVMTRFQRQGLIGSHGREVSLKDIPALKAVAHGGCQKDD</sequence>
<dbReference type="InterPro" id="IPR000595">
    <property type="entry name" value="cNMP-bd_dom"/>
</dbReference>
<reference evidence="6 7" key="1">
    <citation type="submission" date="2019-02" db="EMBL/GenBank/DDBJ databases">
        <title>Marinobacter halodurans sp. nov., a marine bacterium isolated from sea tidal flat.</title>
        <authorList>
            <person name="Yoo Y."/>
            <person name="Lee D.W."/>
            <person name="Kim B.S."/>
            <person name="Kim J.-J."/>
        </authorList>
    </citation>
    <scope>NUCLEOTIDE SEQUENCE [LARGE SCALE GENOMIC DNA]</scope>
    <source>
        <strain evidence="6 7">YJ-S3-2</strain>
    </source>
</reference>
<dbReference type="CDD" id="cd00092">
    <property type="entry name" value="HTH_CRP"/>
    <property type="match status" value="1"/>
</dbReference>
<accession>A0ABY1ZMW5</accession>
<dbReference type="PROSITE" id="PS50042">
    <property type="entry name" value="CNMP_BINDING_3"/>
    <property type="match status" value="1"/>
</dbReference>
<dbReference type="Proteomes" id="UP000313645">
    <property type="component" value="Unassembled WGS sequence"/>
</dbReference>
<evidence type="ECO:0000256" key="3">
    <source>
        <dbReference type="ARBA" id="ARBA00023163"/>
    </source>
</evidence>
<keyword evidence="2" id="KW-0238">DNA-binding</keyword>
<dbReference type="InterPro" id="IPR014710">
    <property type="entry name" value="RmlC-like_jellyroll"/>
</dbReference>
<dbReference type="InterPro" id="IPR036388">
    <property type="entry name" value="WH-like_DNA-bd_sf"/>
</dbReference>
<keyword evidence="3" id="KW-0804">Transcription</keyword>
<dbReference type="InterPro" id="IPR012318">
    <property type="entry name" value="HTH_CRP"/>
</dbReference>
<dbReference type="CDD" id="cd00038">
    <property type="entry name" value="CAP_ED"/>
    <property type="match status" value="1"/>
</dbReference>
<dbReference type="SUPFAM" id="SSF46785">
    <property type="entry name" value="Winged helix' DNA-binding domain"/>
    <property type="match status" value="1"/>
</dbReference>
<dbReference type="SMART" id="SM00100">
    <property type="entry name" value="cNMP"/>
    <property type="match status" value="1"/>
</dbReference>
<feature type="domain" description="HTH crp-type" evidence="5">
    <location>
        <begin position="161"/>
        <end position="234"/>
    </location>
</feature>
<dbReference type="SMART" id="SM00419">
    <property type="entry name" value="HTH_CRP"/>
    <property type="match status" value="1"/>
</dbReference>
<protein>
    <submittedName>
        <fullName evidence="6">Fumarate/nitrate reduction transcriptional regulator Fnr</fullName>
    </submittedName>
</protein>
<evidence type="ECO:0000259" key="5">
    <source>
        <dbReference type="PROSITE" id="PS51063"/>
    </source>
</evidence>
<gene>
    <name evidence="6" type="primary">fnr</name>
    <name evidence="6" type="ORF">EZI54_09570</name>
</gene>
<dbReference type="EMBL" id="SJDL01000012">
    <property type="protein sequence ID" value="TBW56280.1"/>
    <property type="molecule type" value="Genomic_DNA"/>
</dbReference>
<dbReference type="SUPFAM" id="SSF51206">
    <property type="entry name" value="cAMP-binding domain-like"/>
    <property type="match status" value="1"/>
</dbReference>
<organism evidence="6 7">
    <name type="scientific">Marinobacter halodurans</name>
    <dbReference type="NCBI Taxonomy" id="2528979"/>
    <lineage>
        <taxon>Bacteria</taxon>
        <taxon>Pseudomonadati</taxon>
        <taxon>Pseudomonadota</taxon>
        <taxon>Gammaproteobacteria</taxon>
        <taxon>Pseudomonadales</taxon>
        <taxon>Marinobacteraceae</taxon>
        <taxon>Marinobacter</taxon>
    </lineage>
</organism>
<dbReference type="InterPro" id="IPR050397">
    <property type="entry name" value="Env_Response_Regulators"/>
</dbReference>
<evidence type="ECO:0000313" key="6">
    <source>
        <dbReference type="EMBL" id="TBW56280.1"/>
    </source>
</evidence>